<dbReference type="eggNOG" id="COG5316">
    <property type="taxonomic scope" value="Bacteria"/>
</dbReference>
<dbReference type="InterPro" id="IPR037291">
    <property type="entry name" value="DUF4139"/>
</dbReference>
<dbReference type="PANTHER" id="PTHR38075:SF1">
    <property type="entry name" value="DUF4139 DOMAIN-CONTAINING PROTEIN"/>
    <property type="match status" value="1"/>
</dbReference>
<dbReference type="PANTHER" id="PTHR38075">
    <property type="entry name" value="DUF4139 DOMAIN-CONTAINING PROTEIN"/>
    <property type="match status" value="1"/>
</dbReference>
<dbReference type="HOGENOM" id="CLU_039933_0_0_0"/>
<proteinExistence type="predicted"/>
<organism evidence="4 5">
    <name type="scientific">Caldithrix abyssi DSM 13497</name>
    <dbReference type="NCBI Taxonomy" id="880073"/>
    <lineage>
        <taxon>Bacteria</taxon>
        <taxon>Pseudomonadati</taxon>
        <taxon>Calditrichota</taxon>
        <taxon>Calditrichia</taxon>
        <taxon>Calditrichales</taxon>
        <taxon>Calditrichaceae</taxon>
        <taxon>Caldithrix</taxon>
    </lineage>
</organism>
<reference evidence="4 5" key="1">
    <citation type="submission" date="2011-09" db="EMBL/GenBank/DDBJ databases">
        <title>The permanent draft genome of Caldithrix abyssi DSM 13497.</title>
        <authorList>
            <consortium name="US DOE Joint Genome Institute (JGI-PGF)"/>
            <person name="Lucas S."/>
            <person name="Han J."/>
            <person name="Lapidus A."/>
            <person name="Bruce D."/>
            <person name="Goodwin L."/>
            <person name="Pitluck S."/>
            <person name="Peters L."/>
            <person name="Kyrpides N."/>
            <person name="Mavromatis K."/>
            <person name="Ivanova N."/>
            <person name="Mikhailova N."/>
            <person name="Chertkov O."/>
            <person name="Detter J.C."/>
            <person name="Tapia R."/>
            <person name="Han C."/>
            <person name="Land M."/>
            <person name="Hauser L."/>
            <person name="Markowitz V."/>
            <person name="Cheng J.-F."/>
            <person name="Hugenholtz P."/>
            <person name="Woyke T."/>
            <person name="Wu D."/>
            <person name="Spring S."/>
            <person name="Brambilla E."/>
            <person name="Klenk H.-P."/>
            <person name="Eisen J.A."/>
        </authorList>
    </citation>
    <scope>NUCLEOTIDE SEQUENCE [LARGE SCALE GENOMIC DNA]</scope>
    <source>
        <strain evidence="4 5">DSM 13497</strain>
    </source>
</reference>
<dbReference type="InParanoid" id="H1XT16"/>
<evidence type="ECO:0000313" key="6">
    <source>
        <dbReference type="Proteomes" id="UP000183868"/>
    </source>
</evidence>
<name>H1XT16_CALAY</name>
<keyword evidence="1" id="KW-0732">Signal</keyword>
<sequence precursor="true">MKNYLALKVSLALLALFGWLAAQSDLSITVTGQNLGLVHERREIDLKKGVSEYWLTDIPQQIDATSVLVESPGNAFLVLEQNYEYDLINVSKVLDKSIDRQIWVEDPALGQISGKLLANNAEYLMLLDEQGQLQILPRNDKQKVLLKDYARQKDQFITKPTLVWKVKVRKDGKHPLVLTYLTRGLKWRADYVGRLEDDDQQLQLACWVTIENHSGRTYKNARLKLMAGELNIVRDVFQRKNMVKRLMATAVTRESQFEEKEFFEYHLYTLQGRTTLLNNQIKQIQLFPETAVKVKKSFVVTSYAPQKVEVKIKFKNSKQNNLGIPFPAGKVRLYKEDGQDLEFIGEDAIEHTPRNEEILLTVGRAFDLVSKRNVLKTERPSKEKEKRTIEYVLRNHKKQDVLVEIIEYVPSYREVELLSSNFEALETKANYLKFKIPVKAGGKNRLEIKYLLK</sequence>
<evidence type="ECO:0000259" key="2">
    <source>
        <dbReference type="Pfam" id="PF13598"/>
    </source>
</evidence>
<evidence type="ECO:0000313" key="4">
    <source>
        <dbReference type="EMBL" id="EHO41445.1"/>
    </source>
</evidence>
<feature type="chain" id="PRO_5010834624" description="DUF4139 domain-containing protein" evidence="1">
    <location>
        <begin position="22"/>
        <end position="453"/>
    </location>
</feature>
<dbReference type="EMBL" id="CP018099">
    <property type="protein sequence ID" value="APF17328.1"/>
    <property type="molecule type" value="Genomic_DNA"/>
</dbReference>
<dbReference type="OrthoDB" id="9808067at2"/>
<dbReference type="Proteomes" id="UP000183868">
    <property type="component" value="Chromosome"/>
</dbReference>
<reference evidence="3 6" key="2">
    <citation type="submission" date="2016-11" db="EMBL/GenBank/DDBJ databases">
        <title>Genomic analysis of Caldithrix abyssi and proposal of a novel bacterial phylum Caldithrichaeota.</title>
        <authorList>
            <person name="Kublanov I."/>
            <person name="Sigalova O."/>
            <person name="Gavrilov S."/>
            <person name="Lebedinsky A."/>
            <person name="Ivanova N."/>
            <person name="Daum C."/>
            <person name="Reddy T."/>
            <person name="Klenk H.P."/>
            <person name="Goker M."/>
            <person name="Reva O."/>
            <person name="Miroshnichenko M."/>
            <person name="Kyprides N."/>
            <person name="Woyke T."/>
            <person name="Gelfand M."/>
        </authorList>
    </citation>
    <scope>NUCLEOTIDE SEQUENCE [LARGE SCALE GENOMIC DNA]</scope>
    <source>
        <strain evidence="3 6">LF13</strain>
    </source>
</reference>
<evidence type="ECO:0000313" key="3">
    <source>
        <dbReference type="EMBL" id="APF17328.1"/>
    </source>
</evidence>
<feature type="domain" description="DUF4139" evidence="2">
    <location>
        <begin position="177"/>
        <end position="451"/>
    </location>
</feature>
<protein>
    <recommendedName>
        <fullName evidence="2">DUF4139 domain-containing protein</fullName>
    </recommendedName>
</protein>
<evidence type="ECO:0000256" key="1">
    <source>
        <dbReference type="SAM" id="SignalP"/>
    </source>
</evidence>
<evidence type="ECO:0000313" key="5">
    <source>
        <dbReference type="Proteomes" id="UP000004671"/>
    </source>
</evidence>
<dbReference type="RefSeq" id="WP_006928578.1">
    <property type="nucleotide sequence ID" value="NZ_CM001402.1"/>
</dbReference>
<accession>H1XT16</accession>
<dbReference type="KEGG" id="caby:Cabys_577"/>
<dbReference type="Proteomes" id="UP000004671">
    <property type="component" value="Chromosome"/>
</dbReference>
<dbReference type="STRING" id="880073.Cabys_577"/>
<dbReference type="EMBL" id="CM001402">
    <property type="protein sequence ID" value="EHO41445.1"/>
    <property type="molecule type" value="Genomic_DNA"/>
</dbReference>
<dbReference type="AlphaFoldDB" id="H1XT16"/>
<dbReference type="PaxDb" id="880073-Calab_1829"/>
<dbReference type="Pfam" id="PF13598">
    <property type="entry name" value="DUF4139"/>
    <property type="match status" value="1"/>
</dbReference>
<gene>
    <name evidence="3" type="ORF">Cabys_577</name>
    <name evidence="4" type="ORF">Calab_1829</name>
</gene>
<feature type="signal peptide" evidence="1">
    <location>
        <begin position="1"/>
        <end position="21"/>
    </location>
</feature>
<keyword evidence="5" id="KW-1185">Reference proteome</keyword>